<dbReference type="AlphaFoldDB" id="A0A2M7XCH4"/>
<evidence type="ECO:0000313" key="1">
    <source>
        <dbReference type="EMBL" id="PJA45522.1"/>
    </source>
</evidence>
<dbReference type="EMBL" id="PFWU01000031">
    <property type="protein sequence ID" value="PJA45522.1"/>
    <property type="molecule type" value="Genomic_DNA"/>
</dbReference>
<protein>
    <submittedName>
        <fullName evidence="1">Uncharacterized protein</fullName>
    </submittedName>
</protein>
<evidence type="ECO:0000313" key="2">
    <source>
        <dbReference type="Proteomes" id="UP000229385"/>
    </source>
</evidence>
<name>A0A2M7XCH4_9BACT</name>
<comment type="caution">
    <text evidence="1">The sequence shown here is derived from an EMBL/GenBank/DDBJ whole genome shotgun (WGS) entry which is preliminary data.</text>
</comment>
<organism evidence="1 2">
    <name type="scientific">Candidatus Uhrbacteria bacterium CG_4_9_14_3_um_filter_50_9</name>
    <dbReference type="NCBI Taxonomy" id="1975035"/>
    <lineage>
        <taxon>Bacteria</taxon>
        <taxon>Candidatus Uhriibacteriota</taxon>
    </lineage>
</organism>
<reference evidence="2" key="1">
    <citation type="submission" date="2017-09" db="EMBL/GenBank/DDBJ databases">
        <title>Depth-based differentiation of microbial function through sediment-hosted aquifers and enrichment of novel symbionts in the deep terrestrial subsurface.</title>
        <authorList>
            <person name="Probst A.J."/>
            <person name="Ladd B."/>
            <person name="Jarett J.K."/>
            <person name="Geller-Mcgrath D.E."/>
            <person name="Sieber C.M.K."/>
            <person name="Emerson J.B."/>
            <person name="Anantharaman K."/>
            <person name="Thomas B.C."/>
            <person name="Malmstrom R."/>
            <person name="Stieglmeier M."/>
            <person name="Klingl A."/>
            <person name="Woyke T."/>
            <person name="Ryan C.M."/>
            <person name="Banfield J.F."/>
        </authorList>
    </citation>
    <scope>NUCLEOTIDE SEQUENCE [LARGE SCALE GENOMIC DNA]</scope>
</reference>
<dbReference type="Proteomes" id="UP000229385">
    <property type="component" value="Unassembled WGS sequence"/>
</dbReference>
<gene>
    <name evidence="1" type="ORF">CO174_02730</name>
</gene>
<proteinExistence type="predicted"/>
<sequence>MTLPILAGREFLGTTDSWLQLRLRSAVRCRASGIREKRRVQDESLEAQVERFARPSNLKRV</sequence>
<accession>A0A2M7XCH4</accession>